<dbReference type="PATRIC" id="fig|1212765.3.peg.669"/>
<feature type="region of interest" description="Disordered" evidence="1">
    <location>
        <begin position="35"/>
        <end position="60"/>
    </location>
</feature>
<keyword evidence="3" id="KW-1185">Reference proteome</keyword>
<name>I7BJX9_MYCHA</name>
<dbReference type="STRING" id="1212765.MHLP_02965"/>
<proteinExistence type="predicted"/>
<evidence type="ECO:0000313" key="2">
    <source>
        <dbReference type="EMBL" id="AFO52173.1"/>
    </source>
</evidence>
<organism evidence="2 3">
    <name type="scientific">Mycoplasma haematolamae (strain Purdue)</name>
    <dbReference type="NCBI Taxonomy" id="1212765"/>
    <lineage>
        <taxon>Bacteria</taxon>
        <taxon>Bacillati</taxon>
        <taxon>Mycoplasmatota</taxon>
        <taxon>Mollicutes</taxon>
        <taxon>Mycoplasmataceae</taxon>
        <taxon>Mycoplasma</taxon>
    </lineage>
</organism>
<protein>
    <submittedName>
        <fullName evidence="2">Uncharacterized protein</fullName>
    </submittedName>
</protein>
<gene>
    <name evidence="2" type="ordered locus">MHLP_02965</name>
</gene>
<dbReference type="Proteomes" id="UP000006502">
    <property type="component" value="Chromosome"/>
</dbReference>
<evidence type="ECO:0000313" key="3">
    <source>
        <dbReference type="Proteomes" id="UP000006502"/>
    </source>
</evidence>
<reference evidence="3" key="2">
    <citation type="submission" date="2012-07" db="EMBL/GenBank/DDBJ databases">
        <title>Complete genome sequence of 'Candidatus Mycoplasma haemolamae'.</title>
        <authorList>
            <person name="Guimaraes A.M.S."/>
            <person name="Toth B."/>
            <person name="Santos A.P."/>
            <person name="Nascimento N.C."/>
            <person name="Sojka J.E."/>
            <person name="Messick J.B."/>
        </authorList>
    </citation>
    <scope>NUCLEOTIDE SEQUENCE [LARGE SCALE GENOMIC DNA]</scope>
    <source>
        <strain evidence="3">Purdue</strain>
    </source>
</reference>
<evidence type="ECO:0000256" key="1">
    <source>
        <dbReference type="SAM" id="MobiDB-lite"/>
    </source>
</evidence>
<dbReference type="AlphaFoldDB" id="I7BJX9"/>
<reference evidence="2 3" key="1">
    <citation type="journal article" date="2012" name="J. Bacteriol.">
        <title>Genome Sequence of "Candidatus Mycoplasma haemolamae" Strain Purdue, a Red Blood Cell Pathogen of Alpacas (Vicugna pacos) and Llamas (Lama glama).</title>
        <authorList>
            <person name="Guimaraes A.M."/>
            <person name="Toth B."/>
            <person name="Santos A.P."/>
            <person name="do Nascimento N.C."/>
            <person name="Kritchevsky J.E."/>
            <person name="Messick J.B."/>
        </authorList>
    </citation>
    <scope>NUCLEOTIDE SEQUENCE [LARGE SCALE GENOMIC DNA]</scope>
    <source>
        <strain evidence="2 3">Purdue</strain>
    </source>
</reference>
<sequence>MSFKIVAMALTATGATAGGGYGAYVLASSPLVTSVGHNSDSSGAQERSGPNPTASVKQESPRVEYKCRLPLPFASLVAECPKADGARSAPVVSELKNEFVFPKNYYTWGLS</sequence>
<dbReference type="HOGENOM" id="CLU_2155546_0_0_14"/>
<dbReference type="EMBL" id="CP003731">
    <property type="protein sequence ID" value="AFO52173.1"/>
    <property type="molecule type" value="Genomic_DNA"/>
</dbReference>
<feature type="compositionally biased region" description="Polar residues" evidence="1">
    <location>
        <begin position="35"/>
        <end position="58"/>
    </location>
</feature>
<accession>I7BJX9</accession>
<dbReference type="KEGG" id="mhl:MHLP_02965"/>